<proteinExistence type="inferred from homology"/>
<name>A0ABS9SF30_9BACT</name>
<evidence type="ECO:0000256" key="4">
    <source>
        <dbReference type="ARBA" id="ARBA00022801"/>
    </source>
</evidence>
<dbReference type="InterPro" id="IPR052062">
    <property type="entry name" value="Murein_DD/LD_carboxypeptidase"/>
</dbReference>
<keyword evidence="8" id="KW-1185">Reference proteome</keyword>
<keyword evidence="3" id="KW-0732">Signal</keyword>
<dbReference type="PROSITE" id="PS51935">
    <property type="entry name" value="NLPC_P60"/>
    <property type="match status" value="1"/>
</dbReference>
<keyword evidence="4" id="KW-0378">Hydrolase</keyword>
<evidence type="ECO:0000259" key="6">
    <source>
        <dbReference type="PROSITE" id="PS51935"/>
    </source>
</evidence>
<dbReference type="InterPro" id="IPR000064">
    <property type="entry name" value="NLP_P60_dom"/>
</dbReference>
<dbReference type="Pfam" id="PF00877">
    <property type="entry name" value="NLPC_P60"/>
    <property type="match status" value="1"/>
</dbReference>
<keyword evidence="5" id="KW-0788">Thiol protease</keyword>
<evidence type="ECO:0000256" key="2">
    <source>
        <dbReference type="ARBA" id="ARBA00022670"/>
    </source>
</evidence>
<comment type="caution">
    <text evidence="7">The sequence shown here is derived from an EMBL/GenBank/DDBJ whole genome shotgun (WGS) entry which is preliminary data.</text>
</comment>
<dbReference type="RefSeq" id="WP_240826378.1">
    <property type="nucleotide sequence ID" value="NZ_JAKWBL010000001.1"/>
</dbReference>
<evidence type="ECO:0000256" key="3">
    <source>
        <dbReference type="ARBA" id="ARBA00022729"/>
    </source>
</evidence>
<sequence length="202" mass="22262">MPTQPEQMKAQQVAASSFSLKSATREKRVEDVINESKISDIDATEADLAALKLSIPTEVQVKYASLLNMLPGMLTNVKLLETIDEWYGTRYRYGGTTKRGIDCSAFVKAVYKVAFGIDLPRTAREQFKAAAMAVSNNLKQGDLLFFNTTGGISHVGMYLGNNKFVHASSGRGVTVSDLDENYYAARYLGARRMGDNSYYATN</sequence>
<dbReference type="PANTHER" id="PTHR47360:SF1">
    <property type="entry name" value="ENDOPEPTIDASE NLPC-RELATED"/>
    <property type="match status" value="1"/>
</dbReference>
<feature type="domain" description="NlpC/P60" evidence="6">
    <location>
        <begin position="73"/>
        <end position="194"/>
    </location>
</feature>
<organism evidence="7 8">
    <name type="scientific">Niabella ginsengisoli</name>
    <dbReference type="NCBI Taxonomy" id="522298"/>
    <lineage>
        <taxon>Bacteria</taxon>
        <taxon>Pseudomonadati</taxon>
        <taxon>Bacteroidota</taxon>
        <taxon>Chitinophagia</taxon>
        <taxon>Chitinophagales</taxon>
        <taxon>Chitinophagaceae</taxon>
        <taxon>Niabella</taxon>
    </lineage>
</organism>
<evidence type="ECO:0000256" key="5">
    <source>
        <dbReference type="ARBA" id="ARBA00022807"/>
    </source>
</evidence>
<dbReference type="PANTHER" id="PTHR47360">
    <property type="entry name" value="MUREIN DD-ENDOPEPTIDASE MEPS/MUREIN LD-CARBOXYPEPTIDASE"/>
    <property type="match status" value="1"/>
</dbReference>
<comment type="similarity">
    <text evidence="1">Belongs to the peptidase C40 family.</text>
</comment>
<protein>
    <submittedName>
        <fullName evidence="7">C40 family peptidase</fullName>
    </submittedName>
</protein>
<dbReference type="EMBL" id="JAKWBL010000001">
    <property type="protein sequence ID" value="MCH5596966.1"/>
    <property type="molecule type" value="Genomic_DNA"/>
</dbReference>
<dbReference type="Gene3D" id="3.90.1720.10">
    <property type="entry name" value="endopeptidase domain like (from Nostoc punctiforme)"/>
    <property type="match status" value="1"/>
</dbReference>
<gene>
    <name evidence="7" type="ORF">MKP09_03035</name>
</gene>
<reference evidence="7 8" key="1">
    <citation type="submission" date="2022-02" db="EMBL/GenBank/DDBJ databases">
        <authorList>
            <person name="Min J."/>
        </authorList>
    </citation>
    <scope>NUCLEOTIDE SEQUENCE [LARGE SCALE GENOMIC DNA]</scope>
    <source>
        <strain evidence="7 8">GR10-1</strain>
    </source>
</reference>
<evidence type="ECO:0000313" key="8">
    <source>
        <dbReference type="Proteomes" id="UP001202248"/>
    </source>
</evidence>
<dbReference type="Proteomes" id="UP001202248">
    <property type="component" value="Unassembled WGS sequence"/>
</dbReference>
<keyword evidence="2" id="KW-0645">Protease</keyword>
<evidence type="ECO:0000256" key="1">
    <source>
        <dbReference type="ARBA" id="ARBA00007074"/>
    </source>
</evidence>
<dbReference type="SUPFAM" id="SSF54001">
    <property type="entry name" value="Cysteine proteinases"/>
    <property type="match status" value="1"/>
</dbReference>
<evidence type="ECO:0000313" key="7">
    <source>
        <dbReference type="EMBL" id="MCH5596966.1"/>
    </source>
</evidence>
<dbReference type="InterPro" id="IPR038765">
    <property type="entry name" value="Papain-like_cys_pep_sf"/>
</dbReference>
<accession>A0ABS9SF30</accession>